<dbReference type="FunCoup" id="A0A7N4PB21">
    <property type="interactions" value="1607"/>
</dbReference>
<dbReference type="Pfam" id="PF13910">
    <property type="entry name" value="DUF4209"/>
    <property type="match status" value="1"/>
</dbReference>
<dbReference type="PANTHER" id="PTHR31701:SF2">
    <property type="entry name" value="ENDOPLASMIC RETICULUM MEMBRANE-ASSOCIATED RNA DEGRADATION PROTEIN"/>
    <property type="match status" value="1"/>
</dbReference>
<dbReference type="KEGG" id="shr:100914841"/>
<dbReference type="OrthoDB" id="49386at2759"/>
<dbReference type="Proteomes" id="UP000007648">
    <property type="component" value="Unassembled WGS sequence"/>
</dbReference>
<sequence length="710" mass="81584">MFLDLGNLPPDVWGRSQVKKRILIGPDSRGEMLITDSITTCLSPPVYDLVCKVGFEAKESHDINSIVSQYGEVCWKTIAKYMCYADSEGQNVDYLKSVSLLGPVCEAVHTHICSLSKAQFDVQYALWFQWTNFSELFPEIFVALKSSQPAAVPLSLMKLTSCLERALGNVFLLIGKECPFLLRDLLVSKELAEVFGQSVMNILRVFIGSPCGLNLRNILWHGFASPQEIPPKYCSMLVLLTAGLGQLLKIYLQRTNFKFIHRPFLTFTQLKELIIFPDINDEVLSVVEELIKKSTFVLKIMIPFWEAVIMKFRSHRYADCIILLLTQLETGLRKVFTTVNKCPKRFLTAESTAFYTTFDEILAKQLSDDEINHLPLFLGEPAMEFLWDFLNHQEGPRVRDRLSHGEINVNDFPKEVTNQLLAFSIVLLLRFVEEDVLSVSKENASIKILIDCANCYCSQFHPVSQLKKKILYCEESITIWPQLPLVPVEQIQEATRLGSNSEANDCYHLIMKISSELQHYVPQVDCNLSNLLDNPPTAKWSLLLHELCSKRIRTLYCPRSVLEVLVILQKISAHCHLVSDQIIATTEIRFKQWTQKTLRSRQRQNYLRMLNSIKLLSPVLQLLLLLITLELVNIHIVNEKNACEYQQYLKFLKSVLQYTENLVTYSNQEKNKWDESINITHLVLVKIWAFTDKKQMLMHLAKKSPNKIIL</sequence>
<name>A0A7N4PB21_SARHA</name>
<dbReference type="PANTHER" id="PTHR31701">
    <property type="entry name" value="ENDOPLASMIC RETICULUM MEMBRANE-ASSOCIATED RNA DEGRADATION PROTEIN"/>
    <property type="match status" value="1"/>
</dbReference>
<accession>A0A7N4PB21</accession>
<dbReference type="GeneTree" id="ENSGT00390000001024"/>
<reference evidence="2" key="3">
    <citation type="submission" date="2025-09" db="UniProtKB">
        <authorList>
            <consortium name="Ensembl"/>
        </authorList>
    </citation>
    <scope>IDENTIFICATION</scope>
</reference>
<dbReference type="CTD" id="55780"/>
<evidence type="ECO:0000313" key="2">
    <source>
        <dbReference type="Ensembl" id="ENSSHAP00000035686.1"/>
    </source>
</evidence>
<dbReference type="GeneID" id="100914841"/>
<protein>
    <submittedName>
        <fullName evidence="2">ER membrane associated RNA degradation</fullName>
    </submittedName>
</protein>
<gene>
    <name evidence="2" type="primary">ERMARD</name>
</gene>
<dbReference type="Ensembl" id="ENSSHAT00000045973.1">
    <property type="protein sequence ID" value="ENSSHAP00000035686.1"/>
    <property type="gene ID" value="ENSSHAG00000010147.2"/>
</dbReference>
<evidence type="ECO:0000259" key="1">
    <source>
        <dbReference type="Pfam" id="PF13910"/>
    </source>
</evidence>
<keyword evidence="3" id="KW-1185">Reference proteome</keyword>
<proteinExistence type="predicted"/>
<reference evidence="2" key="2">
    <citation type="submission" date="2025-08" db="UniProtKB">
        <authorList>
            <consortium name="Ensembl"/>
        </authorList>
    </citation>
    <scope>IDENTIFICATION</scope>
</reference>
<dbReference type="AlphaFoldDB" id="A0A7N4PB21"/>
<evidence type="ECO:0000313" key="3">
    <source>
        <dbReference type="Proteomes" id="UP000007648"/>
    </source>
</evidence>
<organism evidence="2 3">
    <name type="scientific">Sarcophilus harrisii</name>
    <name type="common">Tasmanian devil</name>
    <name type="synonym">Sarcophilus laniarius</name>
    <dbReference type="NCBI Taxonomy" id="9305"/>
    <lineage>
        <taxon>Eukaryota</taxon>
        <taxon>Metazoa</taxon>
        <taxon>Chordata</taxon>
        <taxon>Craniata</taxon>
        <taxon>Vertebrata</taxon>
        <taxon>Euteleostomi</taxon>
        <taxon>Mammalia</taxon>
        <taxon>Metatheria</taxon>
        <taxon>Dasyuromorphia</taxon>
        <taxon>Dasyuridae</taxon>
        <taxon>Sarcophilus</taxon>
    </lineage>
</organism>
<dbReference type="RefSeq" id="XP_023359134.1">
    <property type="nucleotide sequence ID" value="XM_023503366.2"/>
</dbReference>
<dbReference type="InterPro" id="IPR025209">
    <property type="entry name" value="DUF4209"/>
</dbReference>
<reference evidence="2 3" key="1">
    <citation type="journal article" date="2011" name="Proc. Natl. Acad. Sci. U.S.A.">
        <title>Genetic diversity and population structure of the endangered marsupial Sarcophilus harrisii (Tasmanian devil).</title>
        <authorList>
            <person name="Miller W."/>
            <person name="Hayes V.M."/>
            <person name="Ratan A."/>
            <person name="Petersen D.C."/>
            <person name="Wittekindt N.E."/>
            <person name="Miller J."/>
            <person name="Walenz B."/>
            <person name="Knight J."/>
            <person name="Qi J."/>
            <person name="Zhao F."/>
            <person name="Wang Q."/>
            <person name="Bedoya-Reina O.C."/>
            <person name="Katiyar N."/>
            <person name="Tomsho L.P."/>
            <person name="Kasson L.M."/>
            <person name="Hardie R.A."/>
            <person name="Woodbridge P."/>
            <person name="Tindall E.A."/>
            <person name="Bertelsen M.F."/>
            <person name="Dixon D."/>
            <person name="Pyecroft S."/>
            <person name="Helgen K.M."/>
            <person name="Lesk A.M."/>
            <person name="Pringle T.H."/>
            <person name="Patterson N."/>
            <person name="Zhang Y."/>
            <person name="Kreiss A."/>
            <person name="Woods G.M."/>
            <person name="Jones M.E."/>
            <person name="Schuster S.C."/>
        </authorList>
    </citation>
    <scope>NUCLEOTIDE SEQUENCE [LARGE SCALE GENOMIC DNA]</scope>
</reference>
<dbReference type="InterPro" id="IPR039635">
    <property type="entry name" value="ERMARD"/>
</dbReference>
<feature type="domain" description="DUF4209" evidence="1">
    <location>
        <begin position="163"/>
        <end position="243"/>
    </location>
</feature>
<dbReference type="InParanoid" id="A0A7N4PB21"/>